<keyword evidence="3" id="KW-1003">Cell membrane</keyword>
<dbReference type="PROSITE" id="PS50893">
    <property type="entry name" value="ABC_TRANSPORTER_2"/>
    <property type="match status" value="1"/>
</dbReference>
<keyword evidence="6" id="KW-1278">Translocase</keyword>
<feature type="domain" description="ABC transporter" evidence="8">
    <location>
        <begin position="2"/>
        <end position="245"/>
    </location>
</feature>
<evidence type="ECO:0000313" key="10">
    <source>
        <dbReference type="Proteomes" id="UP001156882"/>
    </source>
</evidence>
<evidence type="ECO:0000256" key="1">
    <source>
        <dbReference type="ARBA" id="ARBA00005417"/>
    </source>
</evidence>
<dbReference type="SUPFAM" id="SSF52540">
    <property type="entry name" value="P-loop containing nucleoside triphosphate hydrolases"/>
    <property type="match status" value="1"/>
</dbReference>
<comment type="caution">
    <text evidence="9">The sequence shown here is derived from an EMBL/GenBank/DDBJ whole genome shotgun (WGS) entry which is preliminary data.</text>
</comment>
<evidence type="ECO:0000256" key="5">
    <source>
        <dbReference type="ARBA" id="ARBA00022840"/>
    </source>
</evidence>
<dbReference type="Proteomes" id="UP001156882">
    <property type="component" value="Unassembled WGS sequence"/>
</dbReference>
<dbReference type="CDD" id="cd03256">
    <property type="entry name" value="ABC_PhnC_transporter"/>
    <property type="match status" value="1"/>
</dbReference>
<dbReference type="InterPro" id="IPR050086">
    <property type="entry name" value="MetN_ABC_transporter-like"/>
</dbReference>
<gene>
    <name evidence="9" type="primary">phnC</name>
    <name evidence="9" type="ORF">GCM10007874_69730</name>
</gene>
<dbReference type="SMART" id="SM00382">
    <property type="entry name" value="AAA"/>
    <property type="match status" value="1"/>
</dbReference>
<organism evidence="9 10">
    <name type="scientific">Labrys miyagiensis</name>
    <dbReference type="NCBI Taxonomy" id="346912"/>
    <lineage>
        <taxon>Bacteria</taxon>
        <taxon>Pseudomonadati</taxon>
        <taxon>Pseudomonadota</taxon>
        <taxon>Alphaproteobacteria</taxon>
        <taxon>Hyphomicrobiales</taxon>
        <taxon>Xanthobacteraceae</taxon>
        <taxon>Labrys</taxon>
    </lineage>
</organism>
<evidence type="ECO:0000256" key="3">
    <source>
        <dbReference type="ARBA" id="ARBA00022475"/>
    </source>
</evidence>
<keyword evidence="2" id="KW-0813">Transport</keyword>
<name>A0ABQ6D078_9HYPH</name>
<keyword evidence="5 9" id="KW-0067">ATP-binding</keyword>
<evidence type="ECO:0000313" key="9">
    <source>
        <dbReference type="EMBL" id="GLS23952.1"/>
    </source>
</evidence>
<dbReference type="InterPro" id="IPR017871">
    <property type="entry name" value="ABC_transporter-like_CS"/>
</dbReference>
<evidence type="ECO:0000256" key="4">
    <source>
        <dbReference type="ARBA" id="ARBA00022741"/>
    </source>
</evidence>
<dbReference type="Pfam" id="PF00005">
    <property type="entry name" value="ABC_tran"/>
    <property type="match status" value="1"/>
</dbReference>
<sequence>MLAIEGVSRRFGGKAAVSNVNLEIAPGAFIGVIGRSGAGKSTLLRMLNRLVDPSEGKIVFDGVDVTALRGQALRDWRARCAMIFQQFHLIGRLDVLTNVLMGRLNKVSTASAVLQLWSKEDKALALSALEQFDIASLAAQRADSLSGGQQQRVAIARALVQEPSIILADEPIASLDPRNTKVVMDALLRINKHFGITVICNLHSLDLARSYCDRLVGMAAGQVVFDDVPAALTAEAARELYGLEAGEVMDSETEANWAGQTSPAGAAA</sequence>
<evidence type="ECO:0000256" key="7">
    <source>
        <dbReference type="ARBA" id="ARBA00023136"/>
    </source>
</evidence>
<proteinExistence type="inferred from homology"/>
<dbReference type="PROSITE" id="PS00211">
    <property type="entry name" value="ABC_TRANSPORTER_1"/>
    <property type="match status" value="1"/>
</dbReference>
<reference evidence="10" key="1">
    <citation type="journal article" date="2019" name="Int. J. Syst. Evol. Microbiol.">
        <title>The Global Catalogue of Microorganisms (GCM) 10K type strain sequencing project: providing services to taxonomists for standard genome sequencing and annotation.</title>
        <authorList>
            <consortium name="The Broad Institute Genomics Platform"/>
            <consortium name="The Broad Institute Genome Sequencing Center for Infectious Disease"/>
            <person name="Wu L."/>
            <person name="Ma J."/>
        </authorList>
    </citation>
    <scope>NUCLEOTIDE SEQUENCE [LARGE SCALE GENOMIC DNA]</scope>
    <source>
        <strain evidence="10">NBRC 101365</strain>
    </source>
</reference>
<dbReference type="Gene3D" id="3.40.50.300">
    <property type="entry name" value="P-loop containing nucleotide triphosphate hydrolases"/>
    <property type="match status" value="1"/>
</dbReference>
<evidence type="ECO:0000259" key="8">
    <source>
        <dbReference type="PROSITE" id="PS50893"/>
    </source>
</evidence>
<dbReference type="RefSeq" id="WP_284316875.1">
    <property type="nucleotide sequence ID" value="NZ_BSPC01000093.1"/>
</dbReference>
<accession>A0ABQ6D078</accession>
<keyword evidence="4" id="KW-0547">Nucleotide-binding</keyword>
<dbReference type="EMBL" id="BSPC01000093">
    <property type="protein sequence ID" value="GLS23952.1"/>
    <property type="molecule type" value="Genomic_DNA"/>
</dbReference>
<evidence type="ECO:0000256" key="2">
    <source>
        <dbReference type="ARBA" id="ARBA00022448"/>
    </source>
</evidence>
<dbReference type="NCBIfam" id="TIGR02315">
    <property type="entry name" value="ABC_phnC"/>
    <property type="match status" value="1"/>
</dbReference>
<comment type="similarity">
    <text evidence="1">Belongs to the ABC transporter superfamily.</text>
</comment>
<dbReference type="GO" id="GO:0005524">
    <property type="term" value="F:ATP binding"/>
    <property type="evidence" value="ECO:0007669"/>
    <property type="project" value="UniProtKB-KW"/>
</dbReference>
<dbReference type="InterPro" id="IPR012693">
    <property type="entry name" value="ABC_transpr_PhnC"/>
</dbReference>
<dbReference type="InterPro" id="IPR003593">
    <property type="entry name" value="AAA+_ATPase"/>
</dbReference>
<evidence type="ECO:0000256" key="6">
    <source>
        <dbReference type="ARBA" id="ARBA00022967"/>
    </source>
</evidence>
<keyword evidence="10" id="KW-1185">Reference proteome</keyword>
<dbReference type="InterPro" id="IPR027417">
    <property type="entry name" value="P-loop_NTPase"/>
</dbReference>
<keyword evidence="7" id="KW-0472">Membrane</keyword>
<dbReference type="PANTHER" id="PTHR43166">
    <property type="entry name" value="AMINO ACID IMPORT ATP-BINDING PROTEIN"/>
    <property type="match status" value="1"/>
</dbReference>
<protein>
    <submittedName>
        <fullName evidence="9">Phosphonates import ATP-binding protein PhnC</fullName>
    </submittedName>
</protein>
<dbReference type="InterPro" id="IPR003439">
    <property type="entry name" value="ABC_transporter-like_ATP-bd"/>
</dbReference>
<dbReference type="PANTHER" id="PTHR43166:SF6">
    <property type="entry name" value="PHOSPHONATES IMPORT ATP-BINDING PROTEIN PHNC"/>
    <property type="match status" value="1"/>
</dbReference>